<accession>A0A8K0E4M9</accession>
<feature type="compositionally biased region" description="Basic and acidic residues" evidence="1">
    <location>
        <begin position="142"/>
        <end position="155"/>
    </location>
</feature>
<dbReference type="Proteomes" id="UP000796880">
    <property type="component" value="Unassembled WGS sequence"/>
</dbReference>
<name>A0A8K0E4M9_9ROSA</name>
<feature type="compositionally biased region" description="Basic residues" evidence="1">
    <location>
        <begin position="50"/>
        <end position="59"/>
    </location>
</feature>
<dbReference type="AlphaFoldDB" id="A0A8K0E4M9"/>
<dbReference type="OrthoDB" id="776574at2759"/>
<feature type="region of interest" description="Disordered" evidence="1">
    <location>
        <begin position="134"/>
        <end position="155"/>
    </location>
</feature>
<evidence type="ECO:0000313" key="3">
    <source>
        <dbReference type="Proteomes" id="UP000796880"/>
    </source>
</evidence>
<comment type="caution">
    <text evidence="2">The sequence shown here is derived from an EMBL/GenBank/DDBJ whole genome shotgun (WGS) entry which is preliminary data.</text>
</comment>
<feature type="compositionally biased region" description="Basic and acidic residues" evidence="1">
    <location>
        <begin position="31"/>
        <end position="49"/>
    </location>
</feature>
<protein>
    <submittedName>
        <fullName evidence="2">Uncharacterized protein</fullName>
    </submittedName>
</protein>
<proteinExistence type="predicted"/>
<gene>
    <name evidence="2" type="ORF">FNV43_RR18917</name>
</gene>
<keyword evidence="3" id="KW-1185">Reference proteome</keyword>
<dbReference type="PANTHER" id="PTHR34193:SF10">
    <property type="entry name" value="DUF1645 FAMILY PROTEIN"/>
    <property type="match status" value="1"/>
</dbReference>
<evidence type="ECO:0000256" key="1">
    <source>
        <dbReference type="SAM" id="MobiDB-lite"/>
    </source>
</evidence>
<dbReference type="EMBL" id="VOIH02000008">
    <property type="protein sequence ID" value="KAF3440633.1"/>
    <property type="molecule type" value="Genomic_DNA"/>
</dbReference>
<feature type="region of interest" description="Disordered" evidence="1">
    <location>
        <begin position="31"/>
        <end position="59"/>
    </location>
</feature>
<organism evidence="2 3">
    <name type="scientific">Rhamnella rubrinervis</name>
    <dbReference type="NCBI Taxonomy" id="2594499"/>
    <lineage>
        <taxon>Eukaryota</taxon>
        <taxon>Viridiplantae</taxon>
        <taxon>Streptophyta</taxon>
        <taxon>Embryophyta</taxon>
        <taxon>Tracheophyta</taxon>
        <taxon>Spermatophyta</taxon>
        <taxon>Magnoliopsida</taxon>
        <taxon>eudicotyledons</taxon>
        <taxon>Gunneridae</taxon>
        <taxon>Pentapetalae</taxon>
        <taxon>rosids</taxon>
        <taxon>fabids</taxon>
        <taxon>Rosales</taxon>
        <taxon>Rhamnaceae</taxon>
        <taxon>rhamnoid group</taxon>
        <taxon>Rhamneae</taxon>
        <taxon>Rhamnella</taxon>
    </lineage>
</organism>
<reference evidence="2" key="1">
    <citation type="submission" date="2020-03" db="EMBL/GenBank/DDBJ databases">
        <title>A high-quality chromosome-level genome assembly of a woody plant with both climbing and erect habits, Rhamnella rubrinervis.</title>
        <authorList>
            <person name="Lu Z."/>
            <person name="Yang Y."/>
            <person name="Zhu X."/>
            <person name="Sun Y."/>
        </authorList>
    </citation>
    <scope>NUCLEOTIDE SEQUENCE</scope>
    <source>
        <strain evidence="2">BYM</strain>
        <tissue evidence="2">Leaf</tissue>
    </source>
</reference>
<dbReference type="PANTHER" id="PTHR34193">
    <property type="entry name" value="OS11G0199801 PROTEIN"/>
    <property type="match status" value="1"/>
</dbReference>
<evidence type="ECO:0000313" key="2">
    <source>
        <dbReference type="EMBL" id="KAF3440633.1"/>
    </source>
</evidence>
<sequence>MEMIHKMPESCYELSLKDIVDERYGLQEEVAEKNDMQDRSFHSDTEAQTRKHKNKKKKFKIGRLSRIGSMDNETFLIKMFFPNSLGSNMKAKAVNHSKVSTSSSKQSENHKKIDGWITRFTISGVPTLISYLVAAPSPPATREAKSKDREGASSK</sequence>